<evidence type="ECO:0000313" key="4">
    <source>
        <dbReference type="EMBL" id="AMP15636.1"/>
    </source>
</evidence>
<dbReference type="InterPro" id="IPR016181">
    <property type="entry name" value="Acyl_CoA_acyltransferase"/>
</dbReference>
<dbReference type="SUPFAM" id="SSF55729">
    <property type="entry name" value="Acyl-CoA N-acyltransferases (Nat)"/>
    <property type="match status" value="1"/>
</dbReference>
<dbReference type="EMBL" id="CP013236">
    <property type="protein sequence ID" value="AMP15636.1"/>
    <property type="molecule type" value="Genomic_DNA"/>
</dbReference>
<keyword evidence="2" id="KW-0012">Acyltransferase</keyword>
<evidence type="ECO:0000256" key="2">
    <source>
        <dbReference type="ARBA" id="ARBA00023315"/>
    </source>
</evidence>
<organism evidence="4 5">
    <name type="scientific">Collimonas pratensis</name>
    <dbReference type="NCBI Taxonomy" id="279113"/>
    <lineage>
        <taxon>Bacteria</taxon>
        <taxon>Pseudomonadati</taxon>
        <taxon>Pseudomonadota</taxon>
        <taxon>Betaproteobacteria</taxon>
        <taxon>Burkholderiales</taxon>
        <taxon>Oxalobacteraceae</taxon>
        <taxon>Collimonas</taxon>
    </lineage>
</organism>
<dbReference type="Proteomes" id="UP000074914">
    <property type="component" value="Chromosome"/>
</dbReference>
<gene>
    <name evidence="4" type="ORF">CPter291_3401</name>
</gene>
<name>A0ABN4MCQ0_9BURK</name>
<sequence>MATQLEFRPASSADLPFLMALRHATMNEHLARANAASNDAAHLARILFQFEHAQIISIAGQQIGLLKAYREPTQWYIAQIQIAPAFQGQGLGRLLIDKVLVQAGHDRLPTVLSVLDGNPARRLYEVAGFKEVGRDGMACLMSCPPQTAAASA</sequence>
<reference evidence="4 5" key="1">
    <citation type="submission" date="2015-11" db="EMBL/GenBank/DDBJ databases">
        <title>Exploring the genomic traits of fungus-feeding bacterial genus Collimonas.</title>
        <authorList>
            <person name="Song C."/>
            <person name="Schmidt R."/>
            <person name="de Jager V."/>
            <person name="Krzyzanowska D."/>
            <person name="Jongedijk E."/>
            <person name="Cankar K."/>
            <person name="Beekwilder J."/>
            <person name="van Veen A."/>
            <person name="de Boer W."/>
            <person name="van Veen J.A."/>
            <person name="Garbeva P."/>
        </authorList>
    </citation>
    <scope>NUCLEOTIDE SEQUENCE [LARGE SCALE GENOMIC DNA]</scope>
    <source>
        <strain evidence="4 5">Ter291</strain>
    </source>
</reference>
<dbReference type="PANTHER" id="PTHR43877">
    <property type="entry name" value="AMINOALKYLPHOSPHONATE N-ACETYLTRANSFERASE-RELATED-RELATED"/>
    <property type="match status" value="1"/>
</dbReference>
<keyword evidence="5" id="KW-1185">Reference proteome</keyword>
<dbReference type="InterPro" id="IPR000182">
    <property type="entry name" value="GNAT_dom"/>
</dbReference>
<evidence type="ECO:0000259" key="3">
    <source>
        <dbReference type="PROSITE" id="PS51186"/>
    </source>
</evidence>
<dbReference type="Pfam" id="PF00583">
    <property type="entry name" value="Acetyltransf_1"/>
    <property type="match status" value="1"/>
</dbReference>
<protein>
    <submittedName>
        <fullName evidence="4">Acetyltransferase family protein</fullName>
    </submittedName>
</protein>
<evidence type="ECO:0000313" key="5">
    <source>
        <dbReference type="Proteomes" id="UP000074914"/>
    </source>
</evidence>
<dbReference type="Gene3D" id="3.40.630.30">
    <property type="match status" value="1"/>
</dbReference>
<feature type="domain" description="N-acetyltransferase" evidence="3">
    <location>
        <begin position="5"/>
        <end position="146"/>
    </location>
</feature>
<accession>A0ABN4MCQ0</accession>
<dbReference type="InterPro" id="IPR050832">
    <property type="entry name" value="Bact_Acetyltransf"/>
</dbReference>
<keyword evidence="1" id="KW-0808">Transferase</keyword>
<dbReference type="PROSITE" id="PS51186">
    <property type="entry name" value="GNAT"/>
    <property type="match status" value="1"/>
</dbReference>
<dbReference type="RefSeq" id="WP_062116945.1">
    <property type="nucleotide sequence ID" value="NZ_CP013236.1"/>
</dbReference>
<dbReference type="CDD" id="cd04301">
    <property type="entry name" value="NAT_SF"/>
    <property type="match status" value="1"/>
</dbReference>
<proteinExistence type="predicted"/>
<evidence type="ECO:0000256" key="1">
    <source>
        <dbReference type="ARBA" id="ARBA00022679"/>
    </source>
</evidence>